<dbReference type="InterPro" id="IPR000873">
    <property type="entry name" value="AMP-dep_synth/lig_dom"/>
</dbReference>
<dbReference type="SMART" id="SM00563">
    <property type="entry name" value="PlsC"/>
    <property type="match status" value="1"/>
</dbReference>
<keyword evidence="3" id="KW-1133">Transmembrane helix</keyword>
<evidence type="ECO:0000256" key="1">
    <source>
        <dbReference type="ARBA" id="ARBA00006432"/>
    </source>
</evidence>
<keyword evidence="3" id="KW-0812">Transmembrane</keyword>
<gene>
    <name evidence="5" type="ORF">MNODULE_20985</name>
</gene>
<sequence length="942" mass="103739">MATERHPDPSETVRQKVLSILRAFVAELGMEQAAHAVSLDASLDRDLGLGSLERVELILRIEKAFSVRIPEHLVAEARSPRDLAGAVLRSEAPGRPLSLERIQTIGAATPPPASAASLPEVLLSRAEREADRPHIYLPQEDGTEQKITYGQLVDAAGAVAQGLLEQGLRRHETVALMLPTGSDFFFTFFGVLFAGGIPVPLYPPVRMDQIEEYARRQIAILQKAGARFLIASGRVEGLGHLLQPMVPGLTDVTTFEALRRAASERPKVDLRAEDPALIQFTSGSTGLPKGVLLAHENILANIRAIGQAAQIGPGDVGVSWLPLYHDMGLIGSWLGALYFGIPITILSPLTFLTRPERWLWAIHYHRGTHSAAPNFAYELCVRKIDERAIEGLDLSSWRVAFNGAEPVSPETLERFTKRFAPYGFRKETFFPVYGLAESSVALTFPPVGRPPRIDLITRETFERERKAVAATPTEPSPLRFVSCGAPLPGHAVRIVDASGHEVGERTEGALQFRGPSTMREYYRDPEATEKTFQDGWCDSGDFAYLAEGELFVTGRRKDMIIKAGRNLYPQEVEETVGEIPGIRRGRVAAFGITDPEIGTEKLVVVAETRVEKEEARRRLIGEVMEKVAAVTDIRPDIVSLVPPDTIPKTSSGKLRRAALRSAYLKGEMGPPRRPAAFQIARIWFSGLGARLKQAFSSFGRLVYTVYVGSIALLTIPPVWAAMLLLPEGKMPARLSHAWSRRFFSWIGCPVTVEGSAHLSQAGPSVLVANHSGYLDAVVLMAALPPGFRFVAKRELMQAPIIRTVIKKADHLTVDRLDFTESVTTTRRIEEALRQGHSILIFPEGTFSRFRGIRPFRLGAFKVAAETGRPICPVAIRGAREVLWPGRWIPRRGPIRVTIGKPIHPEGKDWRQIVRLRDLAKAEIVRHAGEPSIDLVAAGIAKE</sequence>
<dbReference type="Gene3D" id="3.40.50.12780">
    <property type="entry name" value="N-terminal domain of ligase-like"/>
    <property type="match status" value="1"/>
</dbReference>
<dbReference type="SUPFAM" id="SSF56801">
    <property type="entry name" value="Acetyl-CoA synthetase-like"/>
    <property type="match status" value="1"/>
</dbReference>
<dbReference type="InterPro" id="IPR009081">
    <property type="entry name" value="PP-bd_ACP"/>
</dbReference>
<dbReference type="PANTHER" id="PTHR22754">
    <property type="entry name" value="DISCO-INTERACTING PROTEIN 2 DIP2 -RELATED"/>
    <property type="match status" value="1"/>
</dbReference>
<dbReference type="Proteomes" id="UP000534783">
    <property type="component" value="Unassembled WGS sequence"/>
</dbReference>
<evidence type="ECO:0000256" key="3">
    <source>
        <dbReference type="SAM" id="Phobius"/>
    </source>
</evidence>
<dbReference type="Gene3D" id="3.30.300.30">
    <property type="match status" value="1"/>
</dbReference>
<evidence type="ECO:0000259" key="4">
    <source>
        <dbReference type="PROSITE" id="PS50075"/>
    </source>
</evidence>
<dbReference type="InterPro" id="IPR036736">
    <property type="entry name" value="ACP-like_sf"/>
</dbReference>
<dbReference type="EMBL" id="VTOW01000005">
    <property type="protein sequence ID" value="NKE73236.1"/>
    <property type="molecule type" value="Genomic_DNA"/>
</dbReference>
<protein>
    <submittedName>
        <fullName evidence="5">AMP-binding protein</fullName>
    </submittedName>
</protein>
<dbReference type="SUPFAM" id="SSF69593">
    <property type="entry name" value="Glycerol-3-phosphate (1)-acyltransferase"/>
    <property type="match status" value="1"/>
</dbReference>
<proteinExistence type="inferred from homology"/>
<reference evidence="5 6" key="1">
    <citation type="journal article" date="2020" name="Nature">
        <title>Bacterial chemolithoautotrophy via manganese oxidation.</title>
        <authorList>
            <person name="Yu H."/>
            <person name="Leadbetter J.R."/>
        </authorList>
    </citation>
    <scope>NUCLEOTIDE SEQUENCE [LARGE SCALE GENOMIC DNA]</scope>
    <source>
        <strain evidence="5 6">Mn-1</strain>
    </source>
</reference>
<dbReference type="InterPro" id="IPR002123">
    <property type="entry name" value="Plipid/glycerol_acylTrfase"/>
</dbReference>
<dbReference type="AlphaFoldDB" id="A0A7X6ID55"/>
<dbReference type="InterPro" id="IPR020845">
    <property type="entry name" value="AMP-binding_CS"/>
</dbReference>
<dbReference type="SUPFAM" id="SSF47336">
    <property type="entry name" value="ACP-like"/>
    <property type="match status" value="1"/>
</dbReference>
<keyword evidence="3" id="KW-0472">Membrane</keyword>
<dbReference type="GO" id="GO:0006633">
    <property type="term" value="P:fatty acid biosynthetic process"/>
    <property type="evidence" value="ECO:0007669"/>
    <property type="project" value="TreeGrafter"/>
</dbReference>
<keyword evidence="2" id="KW-0436">Ligase</keyword>
<dbReference type="GO" id="GO:0016746">
    <property type="term" value="F:acyltransferase activity"/>
    <property type="evidence" value="ECO:0007669"/>
    <property type="project" value="InterPro"/>
</dbReference>
<dbReference type="Pfam" id="PF01553">
    <property type="entry name" value="Acyltransferase"/>
    <property type="match status" value="1"/>
</dbReference>
<dbReference type="PROSITE" id="PS00455">
    <property type="entry name" value="AMP_BINDING"/>
    <property type="match status" value="1"/>
</dbReference>
<comment type="similarity">
    <text evidence="1">Belongs to the ATP-dependent AMP-binding enzyme family.</text>
</comment>
<name>A0A7X6ID55_9BACT</name>
<dbReference type="PANTHER" id="PTHR22754:SF32">
    <property type="entry name" value="DISCO-INTERACTING PROTEIN 2"/>
    <property type="match status" value="1"/>
</dbReference>
<dbReference type="InterPro" id="IPR045851">
    <property type="entry name" value="AMP-bd_C_sf"/>
</dbReference>
<dbReference type="InterPro" id="IPR040097">
    <property type="entry name" value="FAAL/FAAC"/>
</dbReference>
<dbReference type="Pfam" id="PF00501">
    <property type="entry name" value="AMP-binding"/>
    <property type="match status" value="1"/>
</dbReference>
<feature type="domain" description="Carrier" evidence="4">
    <location>
        <begin position="11"/>
        <end position="91"/>
    </location>
</feature>
<dbReference type="GO" id="GO:0070566">
    <property type="term" value="F:adenylyltransferase activity"/>
    <property type="evidence" value="ECO:0007669"/>
    <property type="project" value="TreeGrafter"/>
</dbReference>
<comment type="caution">
    <text evidence="5">The sequence shown here is derived from an EMBL/GenBank/DDBJ whole genome shotgun (WGS) entry which is preliminary data.</text>
</comment>
<dbReference type="CDD" id="cd05931">
    <property type="entry name" value="FAAL"/>
    <property type="match status" value="1"/>
</dbReference>
<accession>A0A7X6ID55</accession>
<dbReference type="GO" id="GO:0005886">
    <property type="term" value="C:plasma membrane"/>
    <property type="evidence" value="ECO:0007669"/>
    <property type="project" value="TreeGrafter"/>
</dbReference>
<evidence type="ECO:0000313" key="6">
    <source>
        <dbReference type="Proteomes" id="UP000534783"/>
    </source>
</evidence>
<evidence type="ECO:0000256" key="2">
    <source>
        <dbReference type="ARBA" id="ARBA00022598"/>
    </source>
</evidence>
<dbReference type="RefSeq" id="WP_168063169.1">
    <property type="nucleotide sequence ID" value="NZ_VTOW01000005.1"/>
</dbReference>
<dbReference type="Pfam" id="PF00550">
    <property type="entry name" value="PP-binding"/>
    <property type="match status" value="1"/>
</dbReference>
<dbReference type="Gene3D" id="1.10.1200.10">
    <property type="entry name" value="ACP-like"/>
    <property type="match status" value="1"/>
</dbReference>
<dbReference type="CDD" id="cd07989">
    <property type="entry name" value="LPLAT_AGPAT-like"/>
    <property type="match status" value="1"/>
</dbReference>
<dbReference type="PROSITE" id="PS50075">
    <property type="entry name" value="CARRIER"/>
    <property type="match status" value="1"/>
</dbReference>
<dbReference type="GO" id="GO:0016874">
    <property type="term" value="F:ligase activity"/>
    <property type="evidence" value="ECO:0007669"/>
    <property type="project" value="UniProtKB-KW"/>
</dbReference>
<dbReference type="GO" id="GO:0071766">
    <property type="term" value="P:Actinobacterium-type cell wall biogenesis"/>
    <property type="evidence" value="ECO:0007669"/>
    <property type="project" value="UniProtKB-ARBA"/>
</dbReference>
<evidence type="ECO:0000313" key="5">
    <source>
        <dbReference type="EMBL" id="NKE73236.1"/>
    </source>
</evidence>
<keyword evidence="6" id="KW-1185">Reference proteome</keyword>
<organism evidence="5 6">
    <name type="scientific">Candidatus Manganitrophus noduliformans</name>
    <dbReference type="NCBI Taxonomy" id="2606439"/>
    <lineage>
        <taxon>Bacteria</taxon>
        <taxon>Pseudomonadati</taxon>
        <taxon>Nitrospirota</taxon>
        <taxon>Nitrospiria</taxon>
        <taxon>Candidatus Troglogloeales</taxon>
        <taxon>Candidatus Manganitrophaceae</taxon>
        <taxon>Candidatus Manganitrophus</taxon>
    </lineage>
</organism>
<feature type="transmembrane region" description="Helical" evidence="3">
    <location>
        <begin position="330"/>
        <end position="352"/>
    </location>
</feature>
<dbReference type="FunFam" id="3.40.50.12780:FF:000013">
    <property type="entry name" value="Long-chain-fatty-acid--AMP ligase FadD32"/>
    <property type="match status" value="1"/>
</dbReference>
<feature type="transmembrane region" description="Helical" evidence="3">
    <location>
        <begin position="701"/>
        <end position="725"/>
    </location>
</feature>
<dbReference type="InterPro" id="IPR042099">
    <property type="entry name" value="ANL_N_sf"/>
</dbReference>